<dbReference type="InterPro" id="IPR000620">
    <property type="entry name" value="EamA_dom"/>
</dbReference>
<feature type="transmembrane region" description="Helical" evidence="6">
    <location>
        <begin position="111"/>
        <end position="132"/>
    </location>
</feature>
<dbReference type="PANTHER" id="PTHR32322">
    <property type="entry name" value="INNER MEMBRANE TRANSPORTER"/>
    <property type="match status" value="1"/>
</dbReference>
<evidence type="ECO:0000313" key="8">
    <source>
        <dbReference type="EMBL" id="MFB2897240.1"/>
    </source>
</evidence>
<feature type="transmembrane region" description="Helical" evidence="6">
    <location>
        <begin position="270"/>
        <end position="288"/>
    </location>
</feature>
<keyword evidence="9" id="KW-1185">Reference proteome</keyword>
<dbReference type="EMBL" id="JBHFNR010000243">
    <property type="protein sequence ID" value="MFB2897240.1"/>
    <property type="molecule type" value="Genomic_DNA"/>
</dbReference>
<evidence type="ECO:0000259" key="7">
    <source>
        <dbReference type="Pfam" id="PF00892"/>
    </source>
</evidence>
<feature type="transmembrane region" description="Helical" evidence="6">
    <location>
        <begin position="204"/>
        <end position="225"/>
    </location>
</feature>
<feature type="transmembrane region" description="Helical" evidence="6">
    <location>
        <begin position="12"/>
        <end position="31"/>
    </location>
</feature>
<feature type="domain" description="EamA" evidence="7">
    <location>
        <begin position="31"/>
        <end position="155"/>
    </location>
</feature>
<feature type="domain" description="EamA" evidence="7">
    <location>
        <begin position="174"/>
        <end position="310"/>
    </location>
</feature>
<feature type="transmembrane region" description="Helical" evidence="6">
    <location>
        <begin position="139"/>
        <end position="157"/>
    </location>
</feature>
<dbReference type="InterPro" id="IPR037185">
    <property type="entry name" value="EmrE-like"/>
</dbReference>
<keyword evidence="5 6" id="KW-0472">Membrane</keyword>
<evidence type="ECO:0000256" key="5">
    <source>
        <dbReference type="ARBA" id="ARBA00023136"/>
    </source>
</evidence>
<gene>
    <name evidence="8" type="ORF">ACE1CI_30360</name>
</gene>
<comment type="subcellular location">
    <subcellularLocation>
        <location evidence="1">Membrane</location>
        <topology evidence="1">Multi-pass membrane protein</topology>
    </subcellularLocation>
</comment>
<keyword evidence="3 6" id="KW-0812">Transmembrane</keyword>
<comment type="similarity">
    <text evidence="2">Belongs to the EamA transporter family.</text>
</comment>
<evidence type="ECO:0000256" key="6">
    <source>
        <dbReference type="SAM" id="Phobius"/>
    </source>
</evidence>
<feature type="transmembrane region" description="Helical" evidence="6">
    <location>
        <begin position="169"/>
        <end position="192"/>
    </location>
</feature>
<evidence type="ECO:0000256" key="4">
    <source>
        <dbReference type="ARBA" id="ARBA00022989"/>
    </source>
</evidence>
<evidence type="ECO:0000256" key="1">
    <source>
        <dbReference type="ARBA" id="ARBA00004141"/>
    </source>
</evidence>
<evidence type="ECO:0000313" key="9">
    <source>
        <dbReference type="Proteomes" id="UP001576784"/>
    </source>
</evidence>
<protein>
    <submittedName>
        <fullName evidence="8">DMT family transporter</fullName>
    </submittedName>
</protein>
<dbReference type="PANTHER" id="PTHR32322:SF2">
    <property type="entry name" value="EAMA DOMAIN-CONTAINING PROTEIN"/>
    <property type="match status" value="1"/>
</dbReference>
<dbReference type="Proteomes" id="UP001576784">
    <property type="component" value="Unassembled WGS sequence"/>
</dbReference>
<evidence type="ECO:0000256" key="3">
    <source>
        <dbReference type="ARBA" id="ARBA00022692"/>
    </source>
</evidence>
<organism evidence="8 9">
    <name type="scientific">Floridaenema flaviceps BLCC-F50</name>
    <dbReference type="NCBI Taxonomy" id="3153642"/>
    <lineage>
        <taxon>Bacteria</taxon>
        <taxon>Bacillati</taxon>
        <taxon>Cyanobacteriota</taxon>
        <taxon>Cyanophyceae</taxon>
        <taxon>Oscillatoriophycideae</taxon>
        <taxon>Aerosakkonematales</taxon>
        <taxon>Aerosakkonemataceae</taxon>
        <taxon>Floridanema</taxon>
        <taxon>Floridanema flaviceps</taxon>
    </lineage>
</organism>
<name>A0ABV4XZS3_9CYAN</name>
<keyword evidence="4 6" id="KW-1133">Transmembrane helix</keyword>
<reference evidence="8 9" key="1">
    <citation type="submission" date="2024-09" db="EMBL/GenBank/DDBJ databases">
        <title>Floridaenema gen nov. (Aerosakkonemataceae, Aerosakkonematales ord. nov., Cyanobacteria) from benthic tropical and subtropical fresh waters, with the description of four new species.</title>
        <authorList>
            <person name="Moretto J.A."/>
            <person name="Berthold D.E."/>
            <person name="Lefler F.W."/>
            <person name="Huang I.-S."/>
            <person name="Laughinghouse H. IV."/>
        </authorList>
    </citation>
    <scope>NUCLEOTIDE SEQUENCE [LARGE SCALE GENOMIC DNA]</scope>
    <source>
        <strain evidence="8 9">BLCC-F50</strain>
    </source>
</reference>
<dbReference type="RefSeq" id="WP_413266854.1">
    <property type="nucleotide sequence ID" value="NZ_JBHFNR010000243.1"/>
</dbReference>
<dbReference type="InterPro" id="IPR050638">
    <property type="entry name" value="AA-Vitamin_Transporters"/>
</dbReference>
<dbReference type="SUPFAM" id="SSF103481">
    <property type="entry name" value="Multidrug resistance efflux transporter EmrE"/>
    <property type="match status" value="2"/>
</dbReference>
<sequence length="342" mass="37549">MKFTKEIPGQVYLWIAVIMFAASNSIVRKLSDIGAQHLVEGRNPISLCNVLFVSNLCALLVLLPGFYRQLSWQKLRQVSRQEWLYLLVIGVFSGALAPAFIFTALSETMVSNVIIIGRVEPPLILALSFWLLGDPINRLELLGTFVSLVGVALTFILQSPQNSYFSMGFMALGKGEILTLLAVLASVIATIVTKTKLNHISLGIYINFRMLVGTILFFALANLLYGSHHFAEAFSPFLWQWMLLYGIFIIAVGQWCLFKGFKAVTISEASLINSFSPVAGIIAAALILGEQLTIAHYIGGIVIIAGLLLTQIGIWQKNSPKKPVSKVVSVKQMEAKIGFKGI</sequence>
<feature type="transmembrane region" description="Helical" evidence="6">
    <location>
        <begin position="83"/>
        <end position="105"/>
    </location>
</feature>
<feature type="transmembrane region" description="Helical" evidence="6">
    <location>
        <begin position="237"/>
        <end position="258"/>
    </location>
</feature>
<feature type="transmembrane region" description="Helical" evidence="6">
    <location>
        <begin position="294"/>
        <end position="315"/>
    </location>
</feature>
<dbReference type="Pfam" id="PF00892">
    <property type="entry name" value="EamA"/>
    <property type="match status" value="2"/>
</dbReference>
<evidence type="ECO:0000256" key="2">
    <source>
        <dbReference type="ARBA" id="ARBA00007362"/>
    </source>
</evidence>
<accession>A0ABV4XZS3</accession>
<proteinExistence type="inferred from homology"/>
<comment type="caution">
    <text evidence="8">The sequence shown here is derived from an EMBL/GenBank/DDBJ whole genome shotgun (WGS) entry which is preliminary data.</text>
</comment>
<feature type="transmembrane region" description="Helical" evidence="6">
    <location>
        <begin position="43"/>
        <end position="63"/>
    </location>
</feature>